<evidence type="ECO:0000256" key="6">
    <source>
        <dbReference type="ARBA" id="ARBA00022729"/>
    </source>
</evidence>
<dbReference type="SUPFAM" id="SSF63712">
    <property type="entry name" value="Nicotinic receptor ligand binding domain-like"/>
    <property type="match status" value="2"/>
</dbReference>
<evidence type="ECO:0000256" key="8">
    <source>
        <dbReference type="ARBA" id="ARBA00023065"/>
    </source>
</evidence>
<keyword evidence="15" id="KW-1185">Reference proteome</keyword>
<name>A0A7R9LXD3_9ACAR</name>
<feature type="signal peptide" evidence="11">
    <location>
        <begin position="1"/>
        <end position="19"/>
    </location>
</feature>
<dbReference type="Proteomes" id="UP000728032">
    <property type="component" value="Unassembled WGS sequence"/>
</dbReference>
<feature type="chain" id="PRO_5036513677" evidence="11">
    <location>
        <begin position="20"/>
        <end position="609"/>
    </location>
</feature>
<feature type="transmembrane region" description="Helical" evidence="11">
    <location>
        <begin position="589"/>
        <end position="608"/>
    </location>
</feature>
<keyword evidence="9 11" id="KW-0472">Membrane</keyword>
<dbReference type="OrthoDB" id="6422395at2759"/>
<dbReference type="CDD" id="cd19049">
    <property type="entry name" value="LGIC_TM_anion"/>
    <property type="match status" value="1"/>
</dbReference>
<dbReference type="Gene3D" id="1.20.58.390">
    <property type="entry name" value="Neurotransmitter-gated ion-channel transmembrane domain"/>
    <property type="match status" value="2"/>
</dbReference>
<dbReference type="Gene3D" id="2.70.170.10">
    <property type="entry name" value="Neurotransmitter-gated ion-channel ligand-binding domain"/>
    <property type="match status" value="2"/>
</dbReference>
<dbReference type="PROSITE" id="PS00236">
    <property type="entry name" value="NEUROTR_ION_CHANNEL"/>
    <property type="match status" value="2"/>
</dbReference>
<accession>A0A7R9LXD3</accession>
<evidence type="ECO:0000256" key="5">
    <source>
        <dbReference type="ARBA" id="ARBA00022692"/>
    </source>
</evidence>
<dbReference type="InterPro" id="IPR006028">
    <property type="entry name" value="GABAA/Glycine_rcpt"/>
</dbReference>
<feature type="domain" description="Neurotransmitter-gated ion-channel transmembrane" evidence="13">
    <location>
        <begin position="449"/>
        <end position="536"/>
    </location>
</feature>
<gene>
    <name evidence="14" type="ORF">ONB1V03_LOCUS6722</name>
</gene>
<evidence type="ECO:0000256" key="7">
    <source>
        <dbReference type="ARBA" id="ARBA00022989"/>
    </source>
</evidence>
<evidence type="ECO:0000256" key="4">
    <source>
        <dbReference type="ARBA" id="ARBA00022475"/>
    </source>
</evidence>
<dbReference type="Pfam" id="PF02932">
    <property type="entry name" value="Neur_chan_memb"/>
    <property type="match status" value="1"/>
</dbReference>
<keyword evidence="7 11" id="KW-1133">Transmembrane helix</keyword>
<evidence type="ECO:0000256" key="10">
    <source>
        <dbReference type="ARBA" id="ARBA00023303"/>
    </source>
</evidence>
<dbReference type="GO" id="GO:0099095">
    <property type="term" value="F:ligand-gated monoatomic anion channel activity"/>
    <property type="evidence" value="ECO:0007669"/>
    <property type="project" value="UniProtKB-ARBA"/>
</dbReference>
<evidence type="ECO:0000256" key="1">
    <source>
        <dbReference type="ARBA" id="ARBA00004141"/>
    </source>
</evidence>
<dbReference type="EMBL" id="CAJPVJ010003133">
    <property type="protein sequence ID" value="CAG2167210.1"/>
    <property type="molecule type" value="Genomic_DNA"/>
</dbReference>
<evidence type="ECO:0000313" key="14">
    <source>
        <dbReference type="EMBL" id="CAD7648366.1"/>
    </source>
</evidence>
<feature type="transmembrane region" description="Helical" evidence="11">
    <location>
        <begin position="474"/>
        <end position="490"/>
    </location>
</feature>
<keyword evidence="10 11" id="KW-0407">Ion channel</keyword>
<feature type="domain" description="Neurotransmitter-gated ion-channel ligand-binding" evidence="12">
    <location>
        <begin position="46"/>
        <end position="197"/>
    </location>
</feature>
<organism evidence="14">
    <name type="scientific">Oppiella nova</name>
    <dbReference type="NCBI Taxonomy" id="334625"/>
    <lineage>
        <taxon>Eukaryota</taxon>
        <taxon>Metazoa</taxon>
        <taxon>Ecdysozoa</taxon>
        <taxon>Arthropoda</taxon>
        <taxon>Chelicerata</taxon>
        <taxon>Arachnida</taxon>
        <taxon>Acari</taxon>
        <taxon>Acariformes</taxon>
        <taxon>Sarcoptiformes</taxon>
        <taxon>Oribatida</taxon>
        <taxon>Brachypylina</taxon>
        <taxon>Oppioidea</taxon>
        <taxon>Oppiidae</taxon>
        <taxon>Oppiella</taxon>
    </lineage>
</organism>
<keyword evidence="8 11" id="KW-0406">Ion transport</keyword>
<dbReference type="InterPro" id="IPR018000">
    <property type="entry name" value="Neurotransmitter_ion_chnl_CS"/>
</dbReference>
<dbReference type="InterPro" id="IPR006029">
    <property type="entry name" value="Neurotrans-gated_channel_TM"/>
</dbReference>
<dbReference type="Pfam" id="PF02931">
    <property type="entry name" value="Neur_chan_LBD"/>
    <property type="match status" value="2"/>
</dbReference>
<dbReference type="PANTHER" id="PTHR18945">
    <property type="entry name" value="NEUROTRANSMITTER GATED ION CHANNEL"/>
    <property type="match status" value="1"/>
</dbReference>
<dbReference type="GO" id="GO:0005230">
    <property type="term" value="F:extracellular ligand-gated monoatomic ion channel activity"/>
    <property type="evidence" value="ECO:0007669"/>
    <property type="project" value="InterPro"/>
</dbReference>
<proteinExistence type="inferred from homology"/>
<dbReference type="SUPFAM" id="SSF90112">
    <property type="entry name" value="Neurotransmitter-gated ion-channel transmembrane pore"/>
    <property type="match status" value="2"/>
</dbReference>
<evidence type="ECO:0000259" key="12">
    <source>
        <dbReference type="Pfam" id="PF02931"/>
    </source>
</evidence>
<dbReference type="InterPro" id="IPR036734">
    <property type="entry name" value="Neur_chan_lig-bd_sf"/>
</dbReference>
<keyword evidence="4" id="KW-1003">Cell membrane</keyword>
<evidence type="ECO:0000256" key="11">
    <source>
        <dbReference type="RuleBase" id="RU000687"/>
    </source>
</evidence>
<dbReference type="EMBL" id="OC917958">
    <property type="protein sequence ID" value="CAD7648366.1"/>
    <property type="molecule type" value="Genomic_DNA"/>
</dbReference>
<dbReference type="GO" id="GO:0005886">
    <property type="term" value="C:plasma membrane"/>
    <property type="evidence" value="ECO:0007669"/>
    <property type="project" value="UniProtKB-SubCell"/>
</dbReference>
<dbReference type="AlphaFoldDB" id="A0A7R9LXD3"/>
<reference evidence="14" key="1">
    <citation type="submission" date="2020-11" db="EMBL/GenBank/DDBJ databases">
        <authorList>
            <person name="Tran Van P."/>
        </authorList>
    </citation>
    <scope>NUCLEOTIDE SEQUENCE</scope>
</reference>
<evidence type="ECO:0000313" key="15">
    <source>
        <dbReference type="Proteomes" id="UP000728032"/>
    </source>
</evidence>
<dbReference type="InterPro" id="IPR038050">
    <property type="entry name" value="Neuro_actylchol_rec"/>
</dbReference>
<keyword evidence="3 11" id="KW-0813">Transport</keyword>
<keyword evidence="5 11" id="KW-0812">Transmembrane</keyword>
<sequence length="609" mass="70243">MKAFQCLLFLIIVTLNVFCQQLGPFVEILRKGRSSRNANWKMDEILPSDYNYLIAPVVNNTAVEVEVAVSVLSFRAIKEKSLSFAVEIFFHQFWSDIRLRLPTGVDNKTKLRLNKSWKDRLWTPDTYFRNAIDGSVSNIMDPIIYFTIENQTKVFMGVKLILEFSCDMNFAKYPFDTQRCSLELSSCDKQHINLNLGTHSCLRASLTFQRNVGNFIIKRFIPIILTFIGFWIPTSAYPARVGLSITALLALIAQQSQEDLNVSYIYAMSVWIYFTLQPTFSANVFQLSPENHNSILSHNYDPTIPPILNGKPVRVDVSVFVLNIRSIKETELTYVVDIFYHQYWNDHRIQALHPNNSQPIVLDNSWKRKLWIPDSYFKNALDGHVPDIIFPTQYFTITNTTRLSCEMEFSKFPHDSQECFIDIMSRKFSMLRGRIVLTRQLGLYVLKNYIPSAIIVIMTFVGFWIPISAYPARVALVITALLALITQQYQSSQVNVSYIIAINVWMIICIAFVFLALIEYAFAITYHDNITAKANKIKAQNHNHNMNANTNEPKDNLNVDPNVNSKWFKVYAITGFNSKVNRIDQISRYLFPSGFVFCVVIYLLKYAMN</sequence>
<comment type="subcellular location">
    <subcellularLocation>
        <location evidence="2">Cell membrane</location>
    </subcellularLocation>
    <subcellularLocation>
        <location evidence="1">Membrane</location>
        <topology evidence="1">Multi-pass membrane protein</topology>
    </subcellularLocation>
</comment>
<feature type="domain" description="Neurotransmitter-gated ion-channel ligand-binding" evidence="12">
    <location>
        <begin position="296"/>
        <end position="430"/>
    </location>
</feature>
<comment type="similarity">
    <text evidence="11">Belongs to the ligand-gated ion channel (TC 1.A.9) family.</text>
</comment>
<evidence type="ECO:0000256" key="2">
    <source>
        <dbReference type="ARBA" id="ARBA00004236"/>
    </source>
</evidence>
<dbReference type="GO" id="GO:0005254">
    <property type="term" value="F:chloride channel activity"/>
    <property type="evidence" value="ECO:0007669"/>
    <property type="project" value="UniProtKB-ARBA"/>
</dbReference>
<protein>
    <submittedName>
        <fullName evidence="14">Uncharacterized protein</fullName>
    </submittedName>
</protein>
<feature type="transmembrane region" description="Helical" evidence="11">
    <location>
        <begin position="449"/>
        <end position="467"/>
    </location>
</feature>
<dbReference type="PRINTS" id="PR00253">
    <property type="entry name" value="GABAARECEPTR"/>
</dbReference>
<evidence type="ECO:0000256" key="9">
    <source>
        <dbReference type="ARBA" id="ARBA00023136"/>
    </source>
</evidence>
<dbReference type="InterPro" id="IPR036719">
    <property type="entry name" value="Neuro-gated_channel_TM_sf"/>
</dbReference>
<keyword evidence="6 11" id="KW-0732">Signal</keyword>
<evidence type="ECO:0000256" key="3">
    <source>
        <dbReference type="ARBA" id="ARBA00022448"/>
    </source>
</evidence>
<dbReference type="InterPro" id="IPR006202">
    <property type="entry name" value="Neur_chan_lig-bd"/>
</dbReference>
<dbReference type="PRINTS" id="PR00252">
    <property type="entry name" value="NRIONCHANNEL"/>
</dbReference>
<dbReference type="GO" id="GO:0004888">
    <property type="term" value="F:transmembrane signaling receptor activity"/>
    <property type="evidence" value="ECO:0007669"/>
    <property type="project" value="InterPro"/>
</dbReference>
<feature type="transmembrane region" description="Helical" evidence="11">
    <location>
        <begin position="496"/>
        <end position="518"/>
    </location>
</feature>
<dbReference type="InterPro" id="IPR006201">
    <property type="entry name" value="Neur_channel"/>
</dbReference>
<evidence type="ECO:0000259" key="13">
    <source>
        <dbReference type="Pfam" id="PF02932"/>
    </source>
</evidence>